<sequence>MVSKMKMLSLALLLSFGVASVAEAGGTFCSGHLKLCHAAKIVCGRC</sequence>
<comment type="caution">
    <text evidence="2">The sequence shown here is derived from an EMBL/GenBank/DDBJ whole genome shotgun (WGS) entry which is preliminary data.</text>
</comment>
<dbReference type="EMBL" id="JAJNAG010000008">
    <property type="protein sequence ID" value="MCD1125492.1"/>
    <property type="molecule type" value="Genomic_DNA"/>
</dbReference>
<accession>A0A9X1MVG6</accession>
<protein>
    <submittedName>
        <fullName evidence="2">Uncharacterized protein</fullName>
    </submittedName>
</protein>
<proteinExistence type="predicted"/>
<keyword evidence="1" id="KW-0732">Signal</keyword>
<keyword evidence="3" id="KW-1185">Reference proteome</keyword>
<organism evidence="2 3">
    <name type="scientific">Limnobaculum eriocheiris</name>
    <dbReference type="NCBI Taxonomy" id="2897391"/>
    <lineage>
        <taxon>Bacteria</taxon>
        <taxon>Pseudomonadati</taxon>
        <taxon>Pseudomonadota</taxon>
        <taxon>Gammaproteobacteria</taxon>
        <taxon>Enterobacterales</taxon>
        <taxon>Budviciaceae</taxon>
        <taxon>Limnobaculum</taxon>
    </lineage>
</organism>
<feature type="signal peptide" evidence="1">
    <location>
        <begin position="1"/>
        <end position="24"/>
    </location>
</feature>
<evidence type="ECO:0000313" key="3">
    <source>
        <dbReference type="Proteomes" id="UP001139171"/>
    </source>
</evidence>
<dbReference type="RefSeq" id="WP_230608480.1">
    <property type="nucleotide sequence ID" value="NZ_JAJNAG010000008.1"/>
</dbReference>
<gene>
    <name evidence="2" type="ORF">LPW36_05605</name>
</gene>
<evidence type="ECO:0000256" key="1">
    <source>
        <dbReference type="SAM" id="SignalP"/>
    </source>
</evidence>
<dbReference type="Proteomes" id="UP001139171">
    <property type="component" value="Unassembled WGS sequence"/>
</dbReference>
<evidence type="ECO:0000313" key="2">
    <source>
        <dbReference type="EMBL" id="MCD1125492.1"/>
    </source>
</evidence>
<reference evidence="2" key="1">
    <citation type="submission" date="2021-11" db="EMBL/GenBank/DDBJ databases">
        <title>Jinshanibacter sp. isolated from one year old Eriocheir sinensis.</title>
        <authorList>
            <person name="Li J.-Y."/>
            <person name="He W."/>
            <person name="Gao T.-H."/>
        </authorList>
    </citation>
    <scope>NUCLEOTIDE SEQUENCE</scope>
    <source>
        <strain evidence="2">LJY008</strain>
    </source>
</reference>
<name>A0A9X1MVG6_9GAMM</name>
<feature type="chain" id="PRO_5040966885" evidence="1">
    <location>
        <begin position="25"/>
        <end position="46"/>
    </location>
</feature>
<dbReference type="AlphaFoldDB" id="A0A9X1MVG6"/>